<dbReference type="Pfam" id="PF02237">
    <property type="entry name" value="BPL_C"/>
    <property type="match status" value="1"/>
</dbReference>
<keyword evidence="2" id="KW-0092">Biotin</keyword>
<keyword evidence="1 6" id="KW-0436">Ligase</keyword>
<dbReference type="Pfam" id="PF03099">
    <property type="entry name" value="BPL_LplA_LipB"/>
    <property type="match status" value="1"/>
</dbReference>
<dbReference type="Gene3D" id="2.30.30.100">
    <property type="match status" value="1"/>
</dbReference>
<protein>
    <recommendedName>
        <fullName evidence="3">biotin--[biotin carboxyl-carrier protein] ligase</fullName>
        <ecNumber evidence="3">6.3.4.15</ecNumber>
    </recommendedName>
</protein>
<proteinExistence type="predicted"/>
<dbReference type="GO" id="GO:0004077">
    <property type="term" value="F:biotin--[biotin carboxyl-carrier protein] ligase activity"/>
    <property type="evidence" value="ECO:0007669"/>
    <property type="project" value="UniProtKB-EC"/>
</dbReference>
<dbReference type="PANTHER" id="PTHR12835">
    <property type="entry name" value="BIOTIN PROTEIN LIGASE"/>
    <property type="match status" value="1"/>
</dbReference>
<dbReference type="InterPro" id="IPR004143">
    <property type="entry name" value="BPL_LPL_catalytic"/>
</dbReference>
<dbReference type="OrthoDB" id="9807064at2"/>
<dbReference type="PANTHER" id="PTHR12835:SF5">
    <property type="entry name" value="BIOTIN--PROTEIN LIGASE"/>
    <property type="match status" value="1"/>
</dbReference>
<dbReference type="SUPFAM" id="SSF55681">
    <property type="entry name" value="Class II aaRS and biotin synthetases"/>
    <property type="match status" value="1"/>
</dbReference>
<dbReference type="Proteomes" id="UP000203464">
    <property type="component" value="Unassembled WGS sequence"/>
</dbReference>
<comment type="catalytic activity">
    <reaction evidence="4">
        <text>biotin + L-lysyl-[protein] + ATP = N(6)-biotinyl-L-lysyl-[protein] + AMP + diphosphate + H(+)</text>
        <dbReference type="Rhea" id="RHEA:11756"/>
        <dbReference type="Rhea" id="RHEA-COMP:9752"/>
        <dbReference type="Rhea" id="RHEA-COMP:10505"/>
        <dbReference type="ChEBI" id="CHEBI:15378"/>
        <dbReference type="ChEBI" id="CHEBI:29969"/>
        <dbReference type="ChEBI" id="CHEBI:30616"/>
        <dbReference type="ChEBI" id="CHEBI:33019"/>
        <dbReference type="ChEBI" id="CHEBI:57586"/>
        <dbReference type="ChEBI" id="CHEBI:83144"/>
        <dbReference type="ChEBI" id="CHEBI:456215"/>
        <dbReference type="EC" id="6.3.4.15"/>
    </reaction>
</comment>
<dbReference type="PROSITE" id="PS51733">
    <property type="entry name" value="BPL_LPL_CATALYTIC"/>
    <property type="match status" value="1"/>
</dbReference>
<dbReference type="InterPro" id="IPR003142">
    <property type="entry name" value="BPL_C"/>
</dbReference>
<dbReference type="NCBIfam" id="TIGR00121">
    <property type="entry name" value="birA_ligase"/>
    <property type="match status" value="1"/>
</dbReference>
<feature type="domain" description="BPL/LPL catalytic" evidence="5">
    <location>
        <begin position="14"/>
        <end position="190"/>
    </location>
</feature>
<dbReference type="InterPro" id="IPR045864">
    <property type="entry name" value="aa-tRNA-synth_II/BPL/LPL"/>
</dbReference>
<evidence type="ECO:0000256" key="2">
    <source>
        <dbReference type="ARBA" id="ARBA00023267"/>
    </source>
</evidence>
<evidence type="ECO:0000256" key="1">
    <source>
        <dbReference type="ARBA" id="ARBA00022598"/>
    </source>
</evidence>
<organism evidence="6 7">
    <name type="scientific">Octadecabacter ascidiaceicola</name>
    <dbReference type="NCBI Taxonomy" id="1655543"/>
    <lineage>
        <taxon>Bacteria</taxon>
        <taxon>Pseudomonadati</taxon>
        <taxon>Pseudomonadota</taxon>
        <taxon>Alphaproteobacteria</taxon>
        <taxon>Rhodobacterales</taxon>
        <taxon>Roseobacteraceae</taxon>
        <taxon>Octadecabacter</taxon>
    </lineage>
</organism>
<dbReference type="AlphaFoldDB" id="A0A238JPR0"/>
<accession>A0A238JPR0</accession>
<evidence type="ECO:0000313" key="6">
    <source>
        <dbReference type="EMBL" id="SMX32515.1"/>
    </source>
</evidence>
<keyword evidence="7" id="KW-1185">Reference proteome</keyword>
<evidence type="ECO:0000256" key="3">
    <source>
        <dbReference type="ARBA" id="ARBA00024227"/>
    </source>
</evidence>
<dbReference type="CDD" id="cd16442">
    <property type="entry name" value="BPL"/>
    <property type="match status" value="1"/>
</dbReference>
<dbReference type="Gene3D" id="3.30.930.10">
    <property type="entry name" value="Bira Bifunctional Protein, Domain 2"/>
    <property type="match status" value="1"/>
</dbReference>
<name>A0A238JPR0_9RHOB</name>
<evidence type="ECO:0000259" key="5">
    <source>
        <dbReference type="PROSITE" id="PS51733"/>
    </source>
</evidence>
<evidence type="ECO:0000313" key="7">
    <source>
        <dbReference type="Proteomes" id="UP000203464"/>
    </source>
</evidence>
<evidence type="ECO:0000256" key="4">
    <source>
        <dbReference type="ARBA" id="ARBA00047846"/>
    </source>
</evidence>
<dbReference type="InterPro" id="IPR004408">
    <property type="entry name" value="Biotin_CoA_COase_ligase"/>
</dbReference>
<gene>
    <name evidence="6" type="primary">birA_2</name>
    <name evidence="6" type="ORF">OCA8868_00755</name>
</gene>
<dbReference type="RefSeq" id="WP_093995165.1">
    <property type="nucleotide sequence ID" value="NZ_FXYD01000001.1"/>
</dbReference>
<sequence length="252" mass="26905">MSIKCPEWPTGVGHQALNEVSSTLDIARQNAGQFPNATWITATRQSASRGRRGRAWVAPEGNFYGTLSVPCTDPETASLRSFVAALALYDALHGVMGEGPTLALKWPNDVLLNSGKVAGILLESLTVQGQIWGVAVGIGVNLIAAPSTAQVEDGAVYPVSVKGEAGEDVTPDVFLKHLAPAFSHWDTQLTSFGFNAIRTAWLNRAARLGETITARLPNEDVTGRFETVDENGYLVLNTPKGTRQIAAGDVFF</sequence>
<reference evidence="7" key="1">
    <citation type="submission" date="2017-05" db="EMBL/GenBank/DDBJ databases">
        <authorList>
            <person name="Rodrigo-Torres L."/>
            <person name="Arahal R. D."/>
            <person name="Lucena T."/>
        </authorList>
    </citation>
    <scope>NUCLEOTIDE SEQUENCE [LARGE SCALE GENOMIC DNA]</scope>
    <source>
        <strain evidence="7">CECT 8868</strain>
    </source>
</reference>
<dbReference type="EMBL" id="FXYD01000001">
    <property type="protein sequence ID" value="SMX32515.1"/>
    <property type="molecule type" value="Genomic_DNA"/>
</dbReference>
<dbReference type="GO" id="GO:0005737">
    <property type="term" value="C:cytoplasm"/>
    <property type="evidence" value="ECO:0007669"/>
    <property type="project" value="TreeGrafter"/>
</dbReference>
<dbReference type="EC" id="6.3.4.15" evidence="3"/>